<protein>
    <submittedName>
        <fullName evidence="1">Uncharacterized protein</fullName>
    </submittedName>
</protein>
<feature type="non-terminal residue" evidence="1">
    <location>
        <position position="1"/>
    </location>
</feature>
<comment type="caution">
    <text evidence="1">The sequence shown here is derived from an EMBL/GenBank/DDBJ whole genome shotgun (WGS) entry which is preliminary data.</text>
</comment>
<dbReference type="AlphaFoldDB" id="A0A5J4V5Y2"/>
<gene>
    <name evidence="1" type="ORF">EZS28_026519</name>
</gene>
<reference evidence="1 2" key="1">
    <citation type="submission" date="2019-03" db="EMBL/GenBank/DDBJ databases">
        <title>Single cell metagenomics reveals metabolic interactions within the superorganism composed of flagellate Streblomastix strix and complex community of Bacteroidetes bacteria on its surface.</title>
        <authorList>
            <person name="Treitli S.C."/>
            <person name="Kolisko M."/>
            <person name="Husnik F."/>
            <person name="Keeling P."/>
            <person name="Hampl V."/>
        </authorList>
    </citation>
    <scope>NUCLEOTIDE SEQUENCE [LARGE SCALE GENOMIC DNA]</scope>
    <source>
        <strain evidence="1">ST1C</strain>
    </source>
</reference>
<sequence>RQGLQNTATFCEICAVACVQENDIFISNMPVLNCVILCYDCHRLAYNCNALSYNCRTLVYDYRTQVQTAAR</sequence>
<dbReference type="Proteomes" id="UP000324800">
    <property type="component" value="Unassembled WGS sequence"/>
</dbReference>
<dbReference type="EMBL" id="SNRW01009469">
    <property type="protein sequence ID" value="KAA6377953.1"/>
    <property type="molecule type" value="Genomic_DNA"/>
</dbReference>
<proteinExistence type="predicted"/>
<name>A0A5J4V5Y2_9EUKA</name>
<accession>A0A5J4V5Y2</accession>
<organism evidence="1 2">
    <name type="scientific">Streblomastix strix</name>
    <dbReference type="NCBI Taxonomy" id="222440"/>
    <lineage>
        <taxon>Eukaryota</taxon>
        <taxon>Metamonada</taxon>
        <taxon>Preaxostyla</taxon>
        <taxon>Oxymonadida</taxon>
        <taxon>Streblomastigidae</taxon>
        <taxon>Streblomastix</taxon>
    </lineage>
</organism>
<evidence type="ECO:0000313" key="2">
    <source>
        <dbReference type="Proteomes" id="UP000324800"/>
    </source>
</evidence>
<evidence type="ECO:0000313" key="1">
    <source>
        <dbReference type="EMBL" id="KAA6377953.1"/>
    </source>
</evidence>